<keyword evidence="4" id="KW-1185">Reference proteome</keyword>
<proteinExistence type="inferred from homology"/>
<dbReference type="InterPro" id="IPR000760">
    <property type="entry name" value="Inositol_monophosphatase-like"/>
</dbReference>
<feature type="binding site" evidence="2">
    <location>
        <position position="308"/>
    </location>
    <ligand>
        <name>Mg(2+)</name>
        <dbReference type="ChEBI" id="CHEBI:18420"/>
        <label>1</label>
        <note>catalytic</note>
    </ligand>
</feature>
<evidence type="ECO:0000256" key="1">
    <source>
        <dbReference type="ARBA" id="ARBA00009759"/>
    </source>
</evidence>
<dbReference type="InterPro" id="IPR044897">
    <property type="entry name" value="INPP1_dom_1"/>
</dbReference>
<comment type="similarity">
    <text evidence="1">Belongs to the inositol monophosphatase superfamily.</text>
</comment>
<dbReference type="GO" id="GO:0004441">
    <property type="term" value="F:inositol-1,4-bisphosphate 1-phosphatase activity"/>
    <property type="evidence" value="ECO:0007669"/>
    <property type="project" value="TreeGrafter"/>
</dbReference>
<feature type="binding site" evidence="2">
    <location>
        <position position="165"/>
    </location>
    <ligand>
        <name>Mg(2+)</name>
        <dbReference type="ChEBI" id="CHEBI:18420"/>
        <label>1</label>
        <note>catalytic</note>
    </ligand>
</feature>
<dbReference type="PANTHER" id="PTHR43028:SF3">
    <property type="entry name" value="INOSITOL POLYPHOSPHATE 1-PHOSPHATASE"/>
    <property type="match status" value="1"/>
</dbReference>
<dbReference type="Proteomes" id="UP000440578">
    <property type="component" value="Unassembled WGS sequence"/>
</dbReference>
<dbReference type="Gene3D" id="3.40.190.80">
    <property type="match status" value="1"/>
</dbReference>
<feature type="binding site" evidence="2">
    <location>
        <position position="82"/>
    </location>
    <ligand>
        <name>Mg(2+)</name>
        <dbReference type="ChEBI" id="CHEBI:18420"/>
        <label>1</label>
        <note>catalytic</note>
    </ligand>
</feature>
<comment type="caution">
    <text evidence="3">The sequence shown here is derived from an EMBL/GenBank/DDBJ whole genome shotgun (WGS) entry which is preliminary data.</text>
</comment>
<name>A0A6A4XAJ0_AMPAM</name>
<evidence type="ECO:0000313" key="4">
    <source>
        <dbReference type="Proteomes" id="UP000440578"/>
    </source>
</evidence>
<dbReference type="AlphaFoldDB" id="A0A6A4XAJ0"/>
<gene>
    <name evidence="3" type="primary">Inpp1_1</name>
    <name evidence="3" type="ORF">FJT64_016355</name>
</gene>
<dbReference type="Pfam" id="PF00459">
    <property type="entry name" value="Inositol_P"/>
    <property type="match status" value="1"/>
</dbReference>
<protein>
    <submittedName>
        <fullName evidence="3">Inositol polyphosphate 1-phosphatase</fullName>
    </submittedName>
</protein>
<dbReference type="EMBL" id="VIIS01000120">
    <property type="protein sequence ID" value="KAF0313024.1"/>
    <property type="molecule type" value="Genomic_DNA"/>
</dbReference>
<feature type="binding site" evidence="2">
    <location>
        <position position="164"/>
    </location>
    <ligand>
        <name>Mg(2+)</name>
        <dbReference type="ChEBI" id="CHEBI:18420"/>
        <label>1</label>
        <note>catalytic</note>
    </ligand>
</feature>
<dbReference type="GO" id="GO:0046854">
    <property type="term" value="P:phosphatidylinositol phosphate biosynthetic process"/>
    <property type="evidence" value="ECO:0007669"/>
    <property type="project" value="InterPro"/>
</dbReference>
<dbReference type="InterPro" id="IPR050725">
    <property type="entry name" value="CysQ/Inositol_MonoPase"/>
</dbReference>
<dbReference type="PROSITE" id="PS00630">
    <property type="entry name" value="IMP_2"/>
    <property type="match status" value="1"/>
</dbReference>
<dbReference type="InterPro" id="IPR020550">
    <property type="entry name" value="Inositol_monophosphatase_CS"/>
</dbReference>
<dbReference type="GO" id="GO:0046872">
    <property type="term" value="F:metal ion binding"/>
    <property type="evidence" value="ECO:0007669"/>
    <property type="project" value="UniProtKB-KW"/>
</dbReference>
<evidence type="ECO:0000256" key="2">
    <source>
        <dbReference type="PIRSR" id="PIRSR600760-2"/>
    </source>
</evidence>
<accession>A0A6A4XAJ0</accession>
<reference evidence="3 4" key="1">
    <citation type="submission" date="2019-07" db="EMBL/GenBank/DDBJ databases">
        <title>Draft genome assembly of a fouling barnacle, Amphibalanus amphitrite (Darwin, 1854): The first reference genome for Thecostraca.</title>
        <authorList>
            <person name="Kim W."/>
        </authorList>
    </citation>
    <scope>NUCLEOTIDE SEQUENCE [LARGE SCALE GENOMIC DNA]</scope>
    <source>
        <strain evidence="3">SNU_AA5</strain>
        <tissue evidence="3">Soma without cirri and trophi</tissue>
    </source>
</reference>
<dbReference type="PANTHER" id="PTHR43028">
    <property type="entry name" value="3'(2'),5'-BISPHOSPHATE NUCLEOTIDASE 1"/>
    <property type="match status" value="1"/>
</dbReference>
<keyword evidence="2" id="KW-0460">Magnesium</keyword>
<keyword evidence="2" id="KW-0479">Metal-binding</keyword>
<dbReference type="SUPFAM" id="SSF56655">
    <property type="entry name" value="Carbohydrate phosphatase"/>
    <property type="match status" value="1"/>
</dbReference>
<dbReference type="OrthoDB" id="9977309at2759"/>
<evidence type="ECO:0000313" key="3">
    <source>
        <dbReference type="EMBL" id="KAF0313024.1"/>
    </source>
</evidence>
<sequence length="369" mass="38924">MECQGADLLHVLLCCSERAARLARVCRQSTVFQDVVEGKADIVKNKTVMQDFKTVVDVMVQAMVQHYISAEYPALGGHVLGEESCQFTTVNGTCLDLGVQPTEQETAELLEQAMRGADASTAARMASVVHGPPPDVGPVAAEACRRLEGASLPLDDLAVWIDPIDCTSEYVRGAPACTDDVTGLVTSGLPAVTVLVGVFRRSSGRPVMGVVTQPFGSQNSDGTWSSAQYWGVCHGDLRLSSLPPSSPSTAPPSVVMTSRSERDDVISALRSAGLQPMAASGAGYKLLQVALGSALGFVVSLSSTFLWDTCAPDALLQAVGGSLVFKDGKTIRYDRTVADSRNSGCLLAARDEESLKRLTDALATCPDVL</sequence>
<organism evidence="3 4">
    <name type="scientific">Amphibalanus amphitrite</name>
    <name type="common">Striped barnacle</name>
    <name type="synonym">Balanus amphitrite</name>
    <dbReference type="NCBI Taxonomy" id="1232801"/>
    <lineage>
        <taxon>Eukaryota</taxon>
        <taxon>Metazoa</taxon>
        <taxon>Ecdysozoa</taxon>
        <taxon>Arthropoda</taxon>
        <taxon>Crustacea</taxon>
        <taxon>Multicrustacea</taxon>
        <taxon>Cirripedia</taxon>
        <taxon>Thoracica</taxon>
        <taxon>Thoracicalcarea</taxon>
        <taxon>Balanomorpha</taxon>
        <taxon>Balanoidea</taxon>
        <taxon>Balanidae</taxon>
        <taxon>Amphibalaninae</taxon>
        <taxon>Amphibalanus</taxon>
    </lineage>
</organism>
<dbReference type="Gene3D" id="3.30.540.10">
    <property type="entry name" value="Fructose-1,6-Bisphosphatase, subunit A, domain 1"/>
    <property type="match status" value="1"/>
</dbReference>
<feature type="binding site" evidence="2">
    <location>
        <position position="162"/>
    </location>
    <ligand>
        <name>Mg(2+)</name>
        <dbReference type="ChEBI" id="CHEBI:18420"/>
        <label>1</label>
        <note>catalytic</note>
    </ligand>
</feature>
<comment type="cofactor">
    <cofactor evidence="2">
        <name>Mg(2+)</name>
        <dbReference type="ChEBI" id="CHEBI:18420"/>
    </cofactor>
</comment>
<dbReference type="Gene3D" id="4.10.460.10">
    <property type="entry name" value="Inositol Polyphosphate 1-phosphatase, domain 1"/>
    <property type="match status" value="1"/>
</dbReference>